<keyword evidence="1" id="KW-0812">Transmembrane</keyword>
<feature type="transmembrane region" description="Helical" evidence="1">
    <location>
        <begin position="421"/>
        <end position="438"/>
    </location>
</feature>
<feature type="transmembrane region" description="Helical" evidence="1">
    <location>
        <begin position="476"/>
        <end position="498"/>
    </location>
</feature>
<proteinExistence type="predicted"/>
<reference evidence="3" key="1">
    <citation type="journal article" date="2021" name="Gut Microbes">
        <title>A synthetic consortium of 100 gut commensals modulates the composition and function in a colon model of the microbiome of elderly subjects.</title>
        <authorList>
            <person name="Perez M."/>
            <person name="Ntemiri A."/>
            <person name="Tan H."/>
            <person name="Harris H.M.B."/>
            <person name="Roager H.M."/>
            <person name="Ribiere C."/>
            <person name="O'Toole P.W."/>
        </authorList>
    </citation>
    <scope>NUCLEOTIDE SEQUENCE</scope>
    <source>
        <strain evidence="3">MCC335</strain>
    </source>
</reference>
<feature type="transmembrane region" description="Helical" evidence="1">
    <location>
        <begin position="362"/>
        <end position="387"/>
    </location>
</feature>
<feature type="transmembrane region" description="Helical" evidence="1">
    <location>
        <begin position="393"/>
        <end position="414"/>
    </location>
</feature>
<dbReference type="Proteomes" id="UP000708338">
    <property type="component" value="Unassembled WGS sequence"/>
</dbReference>
<feature type="transmembrane region" description="Helical" evidence="1">
    <location>
        <begin position="335"/>
        <end position="355"/>
    </location>
</feature>
<organism evidence="3 4">
    <name type="scientific">Enterocloster citroniae</name>
    <dbReference type="NCBI Taxonomy" id="358743"/>
    <lineage>
        <taxon>Bacteria</taxon>
        <taxon>Bacillati</taxon>
        <taxon>Bacillota</taxon>
        <taxon>Clostridia</taxon>
        <taxon>Lachnospirales</taxon>
        <taxon>Lachnospiraceae</taxon>
        <taxon>Enterocloster</taxon>
    </lineage>
</organism>
<accession>A0AA41K871</accession>
<dbReference type="InterPro" id="IPR002823">
    <property type="entry name" value="DUF112_TM"/>
</dbReference>
<sequence>MSEFIAGVGLVAHLSTFLWCAFGATLGIVLGALPGLTATMGIALVIPISYQLDTATGIGLLLAVYCGAVCGASIPAILLGIPGNPNAIATTEDGLLMTKKGMAGQALGGAVIASMIGGLGSEIFLIFFSPLVAKMTLAFGPAEKCTLALVGIVIIAAVSGDDILKGLLMGALGFVFAFLGPDPMSGALRIPFVSVLGKTPFANGLDMTSTLIGLYGVSQVFSELDNFRKPQNKEICTNIGKIFPPMKKILSMWKIIFSSLGIGTLIGAIPGTGASIAVFMSRNAASNICEHSKGKLDMPGTGCLEGVFAPEVANNAVTGGALIPSLSLGIPGDSATAVLIGALMINGITPGFALFSQNMPLVYSIFLTLLISNIFMGVFQLAGVRFYPKILLISQRVLMPVVLILSFLGPYALAGSSVSKGVYFLGTALVMGLAGYVMKKNKYPIAPVVLGLILGKMFEEQFRRAVKLGGGTFSRFYTSPICWFFIILVVCIVTSVVLKNRKSRVNNA</sequence>
<dbReference type="PANTHER" id="PTHR35342">
    <property type="entry name" value="TRICARBOXYLIC TRANSPORT PROTEIN"/>
    <property type="match status" value="1"/>
</dbReference>
<feature type="transmembrane region" description="Helical" evidence="1">
    <location>
        <begin position="255"/>
        <end position="280"/>
    </location>
</feature>
<protein>
    <recommendedName>
        <fullName evidence="2">DUF112 domain-containing protein</fullName>
    </recommendedName>
</protein>
<feature type="transmembrane region" description="Helical" evidence="1">
    <location>
        <begin position="163"/>
        <end position="180"/>
    </location>
</feature>
<feature type="domain" description="DUF112" evidence="2">
    <location>
        <begin position="18"/>
        <end position="450"/>
    </location>
</feature>
<keyword evidence="1" id="KW-0472">Membrane</keyword>
<feature type="transmembrane region" description="Helical" evidence="1">
    <location>
        <begin position="102"/>
        <end position="128"/>
    </location>
</feature>
<gene>
    <name evidence="3" type="ORF">GPL26_30160</name>
</gene>
<dbReference type="AlphaFoldDB" id="A0AA41K871"/>
<comment type="caution">
    <text evidence="3">The sequence shown here is derived from an EMBL/GenBank/DDBJ whole genome shotgun (WGS) entry which is preliminary data.</text>
</comment>
<dbReference type="Pfam" id="PF01970">
    <property type="entry name" value="TctA"/>
    <property type="match status" value="1"/>
</dbReference>
<feature type="transmembrane region" description="Helical" evidence="1">
    <location>
        <begin position="135"/>
        <end position="157"/>
    </location>
</feature>
<feature type="transmembrane region" description="Helical" evidence="1">
    <location>
        <begin position="58"/>
        <end position="82"/>
    </location>
</feature>
<evidence type="ECO:0000313" key="3">
    <source>
        <dbReference type="EMBL" id="MBT9813836.1"/>
    </source>
</evidence>
<evidence type="ECO:0000259" key="2">
    <source>
        <dbReference type="Pfam" id="PF01970"/>
    </source>
</evidence>
<dbReference type="PANTHER" id="PTHR35342:SF5">
    <property type="entry name" value="TRICARBOXYLIC TRANSPORT PROTEIN"/>
    <property type="match status" value="1"/>
</dbReference>
<feature type="transmembrane region" description="Helical" evidence="1">
    <location>
        <begin position="16"/>
        <end position="46"/>
    </location>
</feature>
<evidence type="ECO:0000256" key="1">
    <source>
        <dbReference type="SAM" id="Phobius"/>
    </source>
</evidence>
<keyword evidence="1" id="KW-1133">Transmembrane helix</keyword>
<dbReference type="EMBL" id="WQPS01000171">
    <property type="protein sequence ID" value="MBT9813836.1"/>
    <property type="molecule type" value="Genomic_DNA"/>
</dbReference>
<dbReference type="RefSeq" id="WP_117452257.1">
    <property type="nucleotide sequence ID" value="NZ_CABJDD010000030.1"/>
</dbReference>
<name>A0AA41K871_9FIRM</name>
<evidence type="ECO:0000313" key="4">
    <source>
        <dbReference type="Proteomes" id="UP000708338"/>
    </source>
</evidence>